<dbReference type="PROSITE" id="PS51194">
    <property type="entry name" value="HELICASE_CTER"/>
    <property type="match status" value="1"/>
</dbReference>
<dbReference type="FunFam" id="3.40.50.300:FF:000708">
    <property type="entry name" value="ATP-dependent RNA helicase DDX1"/>
    <property type="match status" value="1"/>
</dbReference>
<keyword evidence="2" id="KW-0540">Nuclease</keyword>
<accession>A0A7E4UWC7</accession>
<keyword evidence="7 11" id="KW-0067">ATP-binding</keyword>
<dbReference type="SMART" id="SM00487">
    <property type="entry name" value="DEXDc"/>
    <property type="match status" value="1"/>
</dbReference>
<dbReference type="Proteomes" id="UP000492821">
    <property type="component" value="Unassembled WGS sequence"/>
</dbReference>
<evidence type="ECO:0000259" key="13">
    <source>
        <dbReference type="PROSITE" id="PS51192"/>
    </source>
</evidence>
<keyword evidence="16" id="KW-1185">Reference proteome</keyword>
<evidence type="ECO:0000256" key="5">
    <source>
        <dbReference type="ARBA" id="ARBA00022806"/>
    </source>
</evidence>
<dbReference type="WBParaSite" id="Pan_g13308.t1">
    <property type="protein sequence ID" value="Pan_g13308.t1"/>
    <property type="gene ID" value="Pan_g13308"/>
</dbReference>
<dbReference type="InterPro" id="IPR003877">
    <property type="entry name" value="SPRY_dom"/>
</dbReference>
<dbReference type="Gene3D" id="2.60.120.920">
    <property type="match status" value="1"/>
</dbReference>
<evidence type="ECO:0000313" key="16">
    <source>
        <dbReference type="Proteomes" id="UP000492821"/>
    </source>
</evidence>
<dbReference type="Pfam" id="PF00270">
    <property type="entry name" value="DEAD"/>
    <property type="match status" value="2"/>
</dbReference>
<feature type="domain" description="Helicase C-terminal" evidence="14">
    <location>
        <begin position="488"/>
        <end position="682"/>
    </location>
</feature>
<evidence type="ECO:0000256" key="1">
    <source>
        <dbReference type="ARBA" id="ARBA00008765"/>
    </source>
</evidence>
<dbReference type="GO" id="GO:0003723">
    <property type="term" value="F:RNA binding"/>
    <property type="evidence" value="ECO:0007669"/>
    <property type="project" value="UniProtKB-UniRule"/>
</dbReference>
<dbReference type="SUPFAM" id="SSF49899">
    <property type="entry name" value="Concanavalin A-like lectins/glucanases"/>
    <property type="match status" value="1"/>
</dbReference>
<proteinExistence type="inferred from homology"/>
<dbReference type="Gene3D" id="3.40.50.300">
    <property type="entry name" value="P-loop containing nucleotide triphosphate hydrolases"/>
    <property type="match status" value="3"/>
</dbReference>
<feature type="domain" description="DEAD-box RNA helicase Q" evidence="15">
    <location>
        <begin position="2"/>
        <end position="30"/>
    </location>
</feature>
<organism evidence="16 17">
    <name type="scientific">Panagrellus redivivus</name>
    <name type="common">Microworm</name>
    <dbReference type="NCBI Taxonomy" id="6233"/>
    <lineage>
        <taxon>Eukaryota</taxon>
        <taxon>Metazoa</taxon>
        <taxon>Ecdysozoa</taxon>
        <taxon>Nematoda</taxon>
        <taxon>Chromadorea</taxon>
        <taxon>Rhabditida</taxon>
        <taxon>Tylenchina</taxon>
        <taxon>Panagrolaimomorpha</taxon>
        <taxon>Panagrolaimoidea</taxon>
        <taxon>Panagrolaimidae</taxon>
        <taxon>Panagrellus</taxon>
    </lineage>
</organism>
<dbReference type="InterPro" id="IPR001650">
    <property type="entry name" value="Helicase_C-like"/>
</dbReference>
<dbReference type="PANTHER" id="PTHR24031">
    <property type="entry name" value="RNA HELICASE"/>
    <property type="match status" value="1"/>
</dbReference>
<dbReference type="InterPro" id="IPR001870">
    <property type="entry name" value="B30.2/SPRY"/>
</dbReference>
<comment type="domain">
    <text evidence="11">The helicase domain is involved in the stimulation of RELA transcriptional activity.</text>
</comment>
<evidence type="ECO:0000256" key="2">
    <source>
        <dbReference type="ARBA" id="ARBA00022722"/>
    </source>
</evidence>
<evidence type="ECO:0000256" key="3">
    <source>
        <dbReference type="ARBA" id="ARBA00022741"/>
    </source>
</evidence>
<comment type="function">
    <text evidence="11">RNA helicase.</text>
</comment>
<dbReference type="SMART" id="SM00490">
    <property type="entry name" value="HELICc"/>
    <property type="match status" value="1"/>
</dbReference>
<dbReference type="InterPro" id="IPR011545">
    <property type="entry name" value="DEAD/DEAH_box_helicase_dom"/>
</dbReference>
<dbReference type="Pfam" id="PF00271">
    <property type="entry name" value="Helicase_C"/>
    <property type="match status" value="1"/>
</dbReference>
<comment type="similarity">
    <text evidence="1">Belongs to the DEAD box helicase family. DDX1 subfamily.</text>
</comment>
<dbReference type="PROSITE" id="PS51192">
    <property type="entry name" value="HELICASE_ATP_BIND_1"/>
    <property type="match status" value="1"/>
</dbReference>
<name>A0A7E4UWC7_PANRE</name>
<dbReference type="InterPro" id="IPR043136">
    <property type="entry name" value="B30.2/SPRY_sf"/>
</dbReference>
<dbReference type="SMART" id="SM00449">
    <property type="entry name" value="SPRY"/>
    <property type="match status" value="1"/>
</dbReference>
<evidence type="ECO:0000259" key="12">
    <source>
        <dbReference type="PROSITE" id="PS50188"/>
    </source>
</evidence>
<evidence type="ECO:0000259" key="14">
    <source>
        <dbReference type="PROSITE" id="PS51194"/>
    </source>
</evidence>
<keyword evidence="8 11" id="KW-0694">RNA-binding</keyword>
<feature type="short sequence motif" description="Q motif" evidence="10">
    <location>
        <begin position="2"/>
        <end position="30"/>
    </location>
</feature>
<evidence type="ECO:0000256" key="8">
    <source>
        <dbReference type="ARBA" id="ARBA00022884"/>
    </source>
</evidence>
<evidence type="ECO:0000256" key="10">
    <source>
        <dbReference type="PROSITE-ProRule" id="PRU00552"/>
    </source>
</evidence>
<feature type="domain" description="Helicase ATP-binding" evidence="13">
    <location>
        <begin position="283"/>
        <end position="429"/>
    </location>
</feature>
<dbReference type="GO" id="GO:0004527">
    <property type="term" value="F:exonuclease activity"/>
    <property type="evidence" value="ECO:0007669"/>
    <property type="project" value="UniProtKB-KW"/>
</dbReference>
<dbReference type="AlphaFoldDB" id="A0A7E4UWC7"/>
<dbReference type="Pfam" id="PF00622">
    <property type="entry name" value="SPRY"/>
    <property type="match status" value="1"/>
</dbReference>
<keyword evidence="3 11" id="KW-0547">Nucleotide-binding</keyword>
<dbReference type="GO" id="GO:0005524">
    <property type="term" value="F:ATP binding"/>
    <property type="evidence" value="ECO:0007669"/>
    <property type="project" value="UniProtKB-UniRule"/>
</dbReference>
<keyword evidence="4 11" id="KW-0378">Hydrolase</keyword>
<protein>
    <recommendedName>
        <fullName evidence="11">ATP-dependent RNA helicase</fullName>
        <ecNumber evidence="11">3.6.4.13</ecNumber>
    </recommendedName>
</protein>
<evidence type="ECO:0000256" key="4">
    <source>
        <dbReference type="ARBA" id="ARBA00022801"/>
    </source>
</evidence>
<evidence type="ECO:0000256" key="11">
    <source>
        <dbReference type="RuleBase" id="RU365068"/>
    </source>
</evidence>
<dbReference type="InterPro" id="IPR014001">
    <property type="entry name" value="Helicase_ATP-bd"/>
</dbReference>
<reference evidence="16" key="1">
    <citation type="journal article" date="2013" name="Genetics">
        <title>The draft genome and transcriptome of Panagrellus redivivus are shaped by the harsh demands of a free-living lifestyle.</title>
        <authorList>
            <person name="Srinivasan J."/>
            <person name="Dillman A.R."/>
            <person name="Macchietto M.G."/>
            <person name="Heikkinen L."/>
            <person name="Lakso M."/>
            <person name="Fracchia K.M."/>
            <person name="Antoshechkin I."/>
            <person name="Mortazavi A."/>
            <person name="Wong G."/>
            <person name="Sternberg P.W."/>
        </authorList>
    </citation>
    <scope>NUCLEOTIDE SEQUENCE [LARGE SCALE GENOMIC DNA]</scope>
    <source>
        <strain evidence="16">MT8872</strain>
    </source>
</reference>
<dbReference type="PROSITE" id="PS51195">
    <property type="entry name" value="Q_MOTIF"/>
    <property type="match status" value="1"/>
</dbReference>
<comment type="catalytic activity">
    <reaction evidence="9 11">
        <text>ATP + H2O = ADP + phosphate + H(+)</text>
        <dbReference type="Rhea" id="RHEA:13065"/>
        <dbReference type="ChEBI" id="CHEBI:15377"/>
        <dbReference type="ChEBI" id="CHEBI:15378"/>
        <dbReference type="ChEBI" id="CHEBI:30616"/>
        <dbReference type="ChEBI" id="CHEBI:43474"/>
        <dbReference type="ChEBI" id="CHEBI:456216"/>
        <dbReference type="EC" id="3.6.4.13"/>
    </reaction>
</comment>
<sequence length="732" mass="80838">MAAFAELGMLPELATAVEEMGWMLPTDIQQEGIPAILGGADVCMAAETGSGKTGAFCLPVIQVIWETLRDTKTGKKKVHKFGEEGWNLNVFDRDPTLSVDREAYIAESSHPKFWSGGRANKGVFNKGKYYYEATIVKDGLCRVGWATPKAQYNLGTCSNGYGFGGTGKKSYAGNFDDYGESFERNDVIGCYLDLDSHSIHFAKNGKEFEIAFKISQSLVNASFYPAFVLKNSRLKLNFGHTAFKFPPKKGYVGLTSASPDCVESSPKNGLGGATADPNAERPNSAPLCIILEPTMELARQTHEQIVLFSKKLDSPTLRAVLVGGGIPIAKQIKDIEAGVDVVTCTPGRAFDLIDQEKIKLTHVRFFVLDEADSLVDGPQNCSRKINNMYQTIPRFQPDGSILQMIVCSATLHNLGVERLAATTMHFPQWIDLKGQDTVPDTVHQIVCPVDPVADKSWIRLRSKSGNGITTDGIHSGDQLRPNSDNAETLSEGVKVLKGEYVVKAIRHFKMDQCIIFCRTKIDCDNMEQHIFKQGPEWTCVCLHGDRNAEERTENLRKFKSGEVKYLICTDVAARGIDVHGVPFVINVTLPSSDDISNYVHRIGRVGRADRMGLAISFVSTVPEKVWYHKCRNRVCKNTALVNKGGCAIWFSEKQSLAEIEEHLGVTVARVSTDFDVPVDEYDGKVVYGRRRANEAAMEVGLSQAAVELTGIVRELNTLERQLQLSYWKLLAS</sequence>
<keyword evidence="6" id="KW-0269">Exonuclease</keyword>
<dbReference type="PROSITE" id="PS50188">
    <property type="entry name" value="B302_SPRY"/>
    <property type="match status" value="1"/>
</dbReference>
<dbReference type="CDD" id="cd18787">
    <property type="entry name" value="SF2_C_DEAD"/>
    <property type="match status" value="1"/>
</dbReference>
<dbReference type="InterPro" id="IPR027417">
    <property type="entry name" value="P-loop_NTPase"/>
</dbReference>
<keyword evidence="5 11" id="KW-0347">Helicase</keyword>
<evidence type="ECO:0000259" key="15">
    <source>
        <dbReference type="PROSITE" id="PS51195"/>
    </source>
</evidence>
<dbReference type="EC" id="3.6.4.13" evidence="11"/>
<dbReference type="SUPFAM" id="SSF52540">
    <property type="entry name" value="P-loop containing nucleoside triphosphate hydrolases"/>
    <property type="match status" value="2"/>
</dbReference>
<evidence type="ECO:0000256" key="6">
    <source>
        <dbReference type="ARBA" id="ARBA00022839"/>
    </source>
</evidence>
<dbReference type="InterPro" id="IPR014014">
    <property type="entry name" value="RNA_helicase_DEAD_Q_motif"/>
</dbReference>
<reference evidence="17" key="2">
    <citation type="submission" date="2020-10" db="UniProtKB">
        <authorList>
            <consortium name="WormBaseParasite"/>
        </authorList>
    </citation>
    <scope>IDENTIFICATION</scope>
</reference>
<evidence type="ECO:0000256" key="7">
    <source>
        <dbReference type="ARBA" id="ARBA00022840"/>
    </source>
</evidence>
<dbReference type="GO" id="GO:0003724">
    <property type="term" value="F:RNA helicase activity"/>
    <property type="evidence" value="ECO:0007669"/>
    <property type="project" value="UniProtKB-EC"/>
</dbReference>
<dbReference type="CDD" id="cd12873">
    <property type="entry name" value="SPRY_DDX1"/>
    <property type="match status" value="1"/>
</dbReference>
<feature type="domain" description="B30.2/SPRY" evidence="12">
    <location>
        <begin position="66"/>
        <end position="243"/>
    </location>
</feature>
<dbReference type="InterPro" id="IPR013320">
    <property type="entry name" value="ConA-like_dom_sf"/>
</dbReference>
<evidence type="ECO:0000313" key="17">
    <source>
        <dbReference type="WBParaSite" id="Pan_g13308.t1"/>
    </source>
</evidence>
<evidence type="ECO:0000256" key="9">
    <source>
        <dbReference type="ARBA" id="ARBA00047984"/>
    </source>
</evidence>